<feature type="region of interest" description="Disordered" evidence="2">
    <location>
        <begin position="605"/>
        <end position="634"/>
    </location>
</feature>
<dbReference type="InterPro" id="IPR013087">
    <property type="entry name" value="Znf_C2H2_type"/>
</dbReference>
<evidence type="ECO:0000313" key="4">
    <source>
        <dbReference type="EMBL" id="CAG5927057.1"/>
    </source>
</evidence>
<gene>
    <name evidence="4" type="ORF">MMEN_LOCUS11136</name>
</gene>
<dbReference type="Gene3D" id="3.30.160.60">
    <property type="entry name" value="Classic Zinc Finger"/>
    <property type="match status" value="1"/>
</dbReference>
<keyword evidence="5" id="KW-1185">Reference proteome</keyword>
<keyword evidence="1" id="KW-0479">Metal-binding</keyword>
<evidence type="ECO:0000256" key="1">
    <source>
        <dbReference type="PROSITE-ProRule" id="PRU00042"/>
    </source>
</evidence>
<dbReference type="EMBL" id="CAJRST010011113">
    <property type="protein sequence ID" value="CAG5927057.1"/>
    <property type="molecule type" value="Genomic_DNA"/>
</dbReference>
<keyword evidence="1" id="KW-0863">Zinc-finger</keyword>
<dbReference type="Proteomes" id="UP000677803">
    <property type="component" value="Unassembled WGS sequence"/>
</dbReference>
<evidence type="ECO:0000256" key="2">
    <source>
        <dbReference type="SAM" id="MobiDB-lite"/>
    </source>
</evidence>
<dbReference type="PROSITE" id="PS50157">
    <property type="entry name" value="ZINC_FINGER_C2H2_2"/>
    <property type="match status" value="1"/>
</dbReference>
<comment type="caution">
    <text evidence="4">The sequence shown here is derived from an EMBL/GenBank/DDBJ whole genome shotgun (WGS) entry which is preliminary data.</text>
</comment>
<proteinExistence type="predicted"/>
<dbReference type="PROSITE" id="PS00028">
    <property type="entry name" value="ZINC_FINGER_C2H2_1"/>
    <property type="match status" value="1"/>
</dbReference>
<sequence length="850" mass="95190">MNRKFSLSKPLVRDSIKRVFQEHDQAISDSLLHELVEALMKNNVFVSATSDGPELSTAKRRKTFVRSNYPLVMPVQYAIDSSGHTAVYVSILQMLQTMFSNTDILEKIQENKPSPSGMYTTHEDGTYFKENPLLSESGELKLSLILYVDDVELANPLGTARNILEEIQVQSACHSASSAMQNTYALLSRMACSLKLLASVSEALYCVWQRIIWLPMVLQALSRVSKETIPDIQASSVAFIQVDTLPQVAKNFIETKTSSQSIYSAPKDSISGTEFARGMFVSVGETGGLPKFSRIDHILLDMAAQNLLLHVHISTDIVRKMTLPSRPESVDELKTKIKAKFQLDFDFSLSYEDPDFDGQLCSFVDIDELPQKAVLKVIPCESDGSSVASDETIILPHAMTPQRLVHKKKAARTEKVAESLDKLLSAYDLQEQVDVHGRRAVVLCALPHLCEDESKFLKMWDCKLCSAAFDQRAHFLEHYRLRHSNLSTASPLPCLYDHCICTFQSVNALKIHLTRPHSNTVLLSESQEGCVAFICLKCGFKEPFNEKALLSHLRSHLKKHEMIECPFRNGQYRTNIYSSFNAHRCRSHPNGDITDFKNEVVHTNTDGQSVPTDMESDEGDTLQSTPMYNPPESRDDNGALQAQLRNNLASLFLFYVSEMAIQNIVENLSHVFSLSKPLVRDSIKRVFQEHDQAISDSLLHELVEALMKNNVFVSATSDGPELSTAKHRKTFVRIYYPLVMPVQYAIDSSGHTAVYVSILQILQTMFSNTDILEKIQQNKPSPSGMYTTHEDGTYFKENPILSESGELKLSLILCVDDVELANPLGTARNIVEEIQVQSACHSASSAMQST</sequence>
<dbReference type="AlphaFoldDB" id="A0A8S4B7Y2"/>
<dbReference type="OrthoDB" id="10044445at2759"/>
<dbReference type="GO" id="GO:0008270">
    <property type="term" value="F:zinc ion binding"/>
    <property type="evidence" value="ECO:0007669"/>
    <property type="project" value="UniProtKB-KW"/>
</dbReference>
<evidence type="ECO:0000259" key="3">
    <source>
        <dbReference type="PROSITE" id="PS50157"/>
    </source>
</evidence>
<dbReference type="CDD" id="cd05992">
    <property type="entry name" value="PB1"/>
    <property type="match status" value="1"/>
</dbReference>
<evidence type="ECO:0000313" key="5">
    <source>
        <dbReference type="Proteomes" id="UP000677803"/>
    </source>
</evidence>
<protein>
    <submittedName>
        <fullName evidence="4">(Atlantic silverside) hypothetical protein</fullName>
    </submittedName>
</protein>
<feature type="domain" description="C2H2-type" evidence="3">
    <location>
        <begin position="460"/>
        <end position="488"/>
    </location>
</feature>
<keyword evidence="1" id="KW-0862">Zinc</keyword>
<organism evidence="4 5">
    <name type="scientific">Menidia menidia</name>
    <name type="common">Atlantic silverside</name>
    <dbReference type="NCBI Taxonomy" id="238744"/>
    <lineage>
        <taxon>Eukaryota</taxon>
        <taxon>Metazoa</taxon>
        <taxon>Chordata</taxon>
        <taxon>Craniata</taxon>
        <taxon>Vertebrata</taxon>
        <taxon>Euteleostomi</taxon>
        <taxon>Actinopterygii</taxon>
        <taxon>Neopterygii</taxon>
        <taxon>Teleostei</taxon>
        <taxon>Neoteleostei</taxon>
        <taxon>Acanthomorphata</taxon>
        <taxon>Ovalentaria</taxon>
        <taxon>Atherinomorphae</taxon>
        <taxon>Atheriniformes</taxon>
        <taxon>Atherinopsidae</taxon>
        <taxon>Menidiinae</taxon>
        <taxon>Menidia</taxon>
    </lineage>
</organism>
<name>A0A8S4B7Y2_9TELE</name>
<reference evidence="4" key="1">
    <citation type="submission" date="2021-05" db="EMBL/GenBank/DDBJ databases">
        <authorList>
            <person name="Tigano A."/>
        </authorList>
    </citation>
    <scope>NUCLEOTIDE SEQUENCE</scope>
</reference>
<accession>A0A8S4B7Y2</accession>
<dbReference type="SMART" id="SM00355">
    <property type="entry name" value="ZnF_C2H2"/>
    <property type="match status" value="3"/>
</dbReference>